<evidence type="ECO:0000313" key="6">
    <source>
        <dbReference type="EMBL" id="KOC70778.1"/>
    </source>
</evidence>
<feature type="compositionally biased region" description="Basic and acidic residues" evidence="3">
    <location>
        <begin position="877"/>
        <end position="888"/>
    </location>
</feature>
<feature type="compositionally biased region" description="Gly residues" evidence="3">
    <location>
        <begin position="436"/>
        <end position="470"/>
    </location>
</feature>
<proteinExistence type="predicted"/>
<feature type="compositionally biased region" description="Basic and acidic residues" evidence="3">
    <location>
        <begin position="646"/>
        <end position="670"/>
    </location>
</feature>
<feature type="region of interest" description="Disordered" evidence="3">
    <location>
        <begin position="1064"/>
        <end position="1108"/>
    </location>
</feature>
<dbReference type="PANTHER" id="PTHR21505:SF8">
    <property type="entry name" value="DPT-YFP REPRESSOR BY OVEREXPRESSION, ISOFORM D-RELATED"/>
    <property type="match status" value="1"/>
</dbReference>
<feature type="compositionally biased region" description="Low complexity" evidence="3">
    <location>
        <begin position="921"/>
        <end position="937"/>
    </location>
</feature>
<feature type="compositionally biased region" description="Polar residues" evidence="3">
    <location>
        <begin position="96"/>
        <end position="112"/>
    </location>
</feature>
<dbReference type="GO" id="GO:0003677">
    <property type="term" value="F:DNA binding"/>
    <property type="evidence" value="ECO:0007669"/>
    <property type="project" value="InterPro"/>
</dbReference>
<evidence type="ECO:0000256" key="1">
    <source>
        <dbReference type="PROSITE-ProRule" id="PRU00371"/>
    </source>
</evidence>
<keyword evidence="7" id="KW-1185">Reference proteome</keyword>
<feature type="compositionally biased region" description="Gly residues" evidence="3">
    <location>
        <begin position="66"/>
        <end position="80"/>
    </location>
</feature>
<feature type="compositionally biased region" description="Basic and acidic residues" evidence="3">
    <location>
        <begin position="1"/>
        <end position="19"/>
    </location>
</feature>
<comment type="subcellular location">
    <subcellularLocation>
        <location evidence="1">Nucleus</location>
    </subcellularLocation>
</comment>
<dbReference type="Pfam" id="PF02944">
    <property type="entry name" value="BESS"/>
    <property type="match status" value="1"/>
</dbReference>
<feature type="compositionally biased region" description="Low complexity" evidence="3">
    <location>
        <begin position="134"/>
        <end position="143"/>
    </location>
</feature>
<dbReference type="Pfam" id="PF10545">
    <property type="entry name" value="MADF_DNA_bdg"/>
    <property type="match status" value="2"/>
</dbReference>
<gene>
    <name evidence="6" type="ORF">WH47_06818</name>
</gene>
<feature type="domain" description="BESS" evidence="5">
    <location>
        <begin position="373"/>
        <end position="412"/>
    </location>
</feature>
<feature type="compositionally biased region" description="Polar residues" evidence="3">
    <location>
        <begin position="118"/>
        <end position="127"/>
    </location>
</feature>
<feature type="region of interest" description="Disordered" evidence="3">
    <location>
        <begin position="1"/>
        <end position="80"/>
    </location>
</feature>
<dbReference type="PROSITE" id="PS51029">
    <property type="entry name" value="MADF"/>
    <property type="match status" value="1"/>
</dbReference>
<evidence type="ECO:0000313" key="7">
    <source>
        <dbReference type="Proteomes" id="UP000053825"/>
    </source>
</evidence>
<feature type="region of interest" description="Disordered" evidence="3">
    <location>
        <begin position="753"/>
        <end position="894"/>
    </location>
</feature>
<reference evidence="6 7" key="1">
    <citation type="submission" date="2015-07" db="EMBL/GenBank/DDBJ databases">
        <title>The genome of Habropoda laboriosa.</title>
        <authorList>
            <person name="Pan H."/>
            <person name="Kapheim K."/>
        </authorList>
    </citation>
    <scope>NUCLEOTIDE SEQUENCE [LARGE SCALE GENOMIC DNA]</scope>
    <source>
        <strain evidence="6">0110345459</strain>
    </source>
</reference>
<accession>A0A0L7RIZ6</accession>
<feature type="compositionally biased region" description="Basic and acidic residues" evidence="3">
    <location>
        <begin position="1154"/>
        <end position="1173"/>
    </location>
</feature>
<dbReference type="PROSITE" id="PS51031">
    <property type="entry name" value="BESS"/>
    <property type="match status" value="1"/>
</dbReference>
<feature type="region of interest" description="Disordered" evidence="3">
    <location>
        <begin position="919"/>
        <end position="945"/>
    </location>
</feature>
<dbReference type="SMART" id="SM00595">
    <property type="entry name" value="MADF"/>
    <property type="match status" value="1"/>
</dbReference>
<evidence type="ECO:0008006" key="8">
    <source>
        <dbReference type="Google" id="ProtNLM"/>
    </source>
</evidence>
<feature type="region of interest" description="Disordered" evidence="3">
    <location>
        <begin position="638"/>
        <end position="672"/>
    </location>
</feature>
<dbReference type="PANTHER" id="PTHR21505">
    <property type="entry name" value="MADF DOMAIN-CONTAINING PROTEIN-RELATED"/>
    <property type="match status" value="1"/>
</dbReference>
<evidence type="ECO:0000259" key="4">
    <source>
        <dbReference type="PROSITE" id="PS51029"/>
    </source>
</evidence>
<feature type="compositionally biased region" description="Low complexity" evidence="3">
    <location>
        <begin position="764"/>
        <end position="780"/>
    </location>
</feature>
<dbReference type="GO" id="GO:0005634">
    <property type="term" value="C:nucleus"/>
    <property type="evidence" value="ECO:0007669"/>
    <property type="project" value="UniProtKB-SubCell"/>
</dbReference>
<feature type="region of interest" description="Disordered" evidence="3">
    <location>
        <begin position="427"/>
        <end position="471"/>
    </location>
</feature>
<evidence type="ECO:0000256" key="3">
    <source>
        <dbReference type="SAM" id="MobiDB-lite"/>
    </source>
</evidence>
<feature type="coiled-coil region" evidence="2">
    <location>
        <begin position="1483"/>
        <end position="1510"/>
    </location>
</feature>
<name>A0A0L7RIZ6_9HYME</name>
<feature type="region of interest" description="Disordered" evidence="3">
    <location>
        <begin position="1359"/>
        <end position="1423"/>
    </location>
</feature>
<feature type="compositionally biased region" description="Low complexity" evidence="3">
    <location>
        <begin position="20"/>
        <end position="36"/>
    </location>
</feature>
<feature type="region of interest" description="Disordered" evidence="3">
    <location>
        <begin position="96"/>
        <end position="143"/>
    </location>
</feature>
<feature type="region of interest" description="Disordered" evidence="3">
    <location>
        <begin position="1146"/>
        <end position="1175"/>
    </location>
</feature>
<feature type="compositionally biased region" description="Basic residues" evidence="3">
    <location>
        <begin position="39"/>
        <end position="52"/>
    </location>
</feature>
<keyword evidence="1" id="KW-0539">Nucleus</keyword>
<feature type="compositionally biased region" description="Basic and acidic residues" evidence="3">
    <location>
        <begin position="1382"/>
        <end position="1406"/>
    </location>
</feature>
<feature type="compositionally biased region" description="Pro residues" evidence="3">
    <location>
        <begin position="802"/>
        <end position="813"/>
    </location>
</feature>
<evidence type="ECO:0000259" key="5">
    <source>
        <dbReference type="PROSITE" id="PS51031"/>
    </source>
</evidence>
<feature type="domain" description="MADF" evidence="4">
    <location>
        <begin position="176"/>
        <end position="267"/>
    </location>
</feature>
<dbReference type="OrthoDB" id="5984255at2759"/>
<feature type="compositionally biased region" description="Basic residues" evidence="3">
    <location>
        <begin position="1069"/>
        <end position="1079"/>
    </location>
</feature>
<feature type="compositionally biased region" description="Polar residues" evidence="3">
    <location>
        <begin position="830"/>
        <end position="843"/>
    </location>
</feature>
<sequence>MDGGTRARVEEEKALDSSRLRSSARLSFASSSSAGSPRIAKRKRKKRRRQQRRNSNVDDEDDLVVVGGGSGGSGDGGGGVDSVNAILAIKEEQQQQIGEATISSEEPTTNKQAKNRLQHTNESQRNVTRGGSGSRAAASSLSSGNTLLNRRAASKRSSRRCNASARRNAMTMDLQRLITEVHARPAIWDQKNVNYHNRDVILKMWREIARACEVSTDVAKSKWKHLRDNFRNELKKTYRGKCDGGGNEHDSKWVWFKSLFFLRDQMNSRVIGCTLSQNCSVALRSSPEGTQIEPQIDILEGHEETQFDDLDGDSCQSLLSNEDGLHQVMPPPKMNKLGRKRSLMEAIDNDYSEVDRKRFESLQKRLSVSQEEEDDTYHFLMSVRNPLKSLPLDRQMFVRLKIQELVYNEINSQNQQQNRTYVNEISQDVKPPRTGNGTGTIGTGAGPGGGGESLGGGDRGGGGAGIGGGQTVNDASNPVSLLQNCTAEGSSDDTFFALPKLPLLVAGQVQGIQGQVETVIRKINTLRTAFRREYKKVRSSQKMVRNPQQRYKSSLWYYDILKFVAEQNEAASPLDEDRDVKNAMAPADLSQEEMMMMSVQTDVDKIEPPSPVPSPEASPVPAFQPVILETEGSYARRISSSGLADPSRRKYHQDGFQDRHQTKEPTRDLSPRQFASCVTDDDFETFGRYVASKLRKSMPRQSIIAEKVIADVLLRANLGTLEETTCLTEKVPPKRSGDAANLSATVLLSGRGVVGGHGRFEGNAESSATAYASSATDAGSRPQKHHRRTESFSADSSRSNLPAPPSSVPPPLLSPTVQSPRERSRIRTNPWLSANSSGSSTAPFKSRLNLDDTSSGSGLKLTESSGSASDVNAGSAREGRAARRELKQESLSAGRSPINQNWRIASGMEIRPNIALSVQLRGSTSSTSSSPGGTRSARSSEDDITLNEMMGKFDESYVYEKETDILSDSDPTDCEDYIESMSDVYAARDAGDENDPLDNDDFDYIDNGSFLDLDNLDCTGRFANTGHCTYFAFTGELARRSTRLRESLMKRRNRDDAAILQRTISAKNAAKRQMSRHKKQPDEKQPSEKRKKRSLQRQNNGGDDDTANINRVLVERMLLKNSGFNQGSRSVGGTPICLRRKKHDVNKNLPPMRSNDERSLAVRSGRGETENVKRRSNSVSYVNGNLVRRRITSTGGNTYMTTFASELALIEADKEADKKYRQLILEAEDILVNMQRNQNSVPVVPSPSRKFHNGLANKRVELIKNTELNIELALSKSRNSQPELQSGSIRDLEHTSPKRQQQFPQPCSPPLRRFAERKICSPTNGLAAAAAYKSSLDSTSQQQSPDRNLLRCHRPVVYQQHHRRQDTETSFLASRPHHAVLPHRDSLPTVNRREFRVSSTAGKEEGVTSSSSDSEERCDVRKRPPLMTFRSVDMGPIKEGSSYCPQSEPVKRKVYAGSATYGRIQKTLGEHVTLRNSDGDTATDDTDDSRRSLKEKVARLRQERLAATQDSHIFQHQLSQLRRQMLMQTIQGLKRSLEDQSATLKQTCFELEPVMSDRLP</sequence>
<feature type="compositionally biased region" description="Polar residues" evidence="3">
    <location>
        <begin position="851"/>
        <end position="872"/>
    </location>
</feature>
<dbReference type="InterPro" id="IPR006578">
    <property type="entry name" value="MADF-dom"/>
</dbReference>
<evidence type="ECO:0000256" key="2">
    <source>
        <dbReference type="SAM" id="Coils"/>
    </source>
</evidence>
<organism evidence="6 7">
    <name type="scientific">Habropoda laboriosa</name>
    <dbReference type="NCBI Taxonomy" id="597456"/>
    <lineage>
        <taxon>Eukaryota</taxon>
        <taxon>Metazoa</taxon>
        <taxon>Ecdysozoa</taxon>
        <taxon>Arthropoda</taxon>
        <taxon>Hexapoda</taxon>
        <taxon>Insecta</taxon>
        <taxon>Pterygota</taxon>
        <taxon>Neoptera</taxon>
        <taxon>Endopterygota</taxon>
        <taxon>Hymenoptera</taxon>
        <taxon>Apocrita</taxon>
        <taxon>Aculeata</taxon>
        <taxon>Apoidea</taxon>
        <taxon>Anthophila</taxon>
        <taxon>Apidae</taxon>
        <taxon>Habropoda</taxon>
    </lineage>
</organism>
<dbReference type="EMBL" id="KQ414583">
    <property type="protein sequence ID" value="KOC70778.1"/>
    <property type="molecule type" value="Genomic_DNA"/>
</dbReference>
<keyword evidence="2" id="KW-0175">Coiled coil</keyword>
<dbReference type="InterPro" id="IPR004210">
    <property type="entry name" value="BESS_motif"/>
</dbReference>
<dbReference type="Proteomes" id="UP000053825">
    <property type="component" value="Unassembled WGS sequence"/>
</dbReference>
<protein>
    <recommendedName>
        <fullName evidence="8">MADF domain-containing protein</fullName>
    </recommendedName>
</protein>